<organism evidence="8">
    <name type="scientific">marine metagenome</name>
    <dbReference type="NCBI Taxonomy" id="408172"/>
    <lineage>
        <taxon>unclassified sequences</taxon>
        <taxon>metagenomes</taxon>
        <taxon>ecological metagenomes</taxon>
    </lineage>
</organism>
<dbReference type="InterPro" id="IPR017985">
    <property type="entry name" value="MeTrfase_CN4_CS"/>
</dbReference>
<accession>A0A382K305</accession>
<dbReference type="PROSITE" id="PS00093">
    <property type="entry name" value="N4_MTASE"/>
    <property type="match status" value="1"/>
</dbReference>
<comment type="similarity">
    <text evidence="1">Belongs to the N(4)/N(6)-methyltransferase family. N(4) subfamily.</text>
</comment>
<dbReference type="GO" id="GO:0009307">
    <property type="term" value="P:DNA restriction-modification system"/>
    <property type="evidence" value="ECO:0007669"/>
    <property type="project" value="UniProtKB-KW"/>
</dbReference>
<name>A0A382K305_9ZZZZ</name>
<dbReference type="SUPFAM" id="SSF53335">
    <property type="entry name" value="S-adenosyl-L-methionine-dependent methyltransferases"/>
    <property type="match status" value="1"/>
</dbReference>
<dbReference type="Gene3D" id="3.40.50.150">
    <property type="entry name" value="Vaccinia Virus protein VP39"/>
    <property type="match status" value="1"/>
</dbReference>
<dbReference type="EMBL" id="UINC01077772">
    <property type="protein sequence ID" value="SVC18205.1"/>
    <property type="molecule type" value="Genomic_DNA"/>
</dbReference>
<dbReference type="AlphaFoldDB" id="A0A382K305"/>
<evidence type="ECO:0000256" key="7">
    <source>
        <dbReference type="ARBA" id="ARBA00049120"/>
    </source>
</evidence>
<dbReference type="GO" id="GO:0003677">
    <property type="term" value="F:DNA binding"/>
    <property type="evidence" value="ECO:0007669"/>
    <property type="project" value="InterPro"/>
</dbReference>
<evidence type="ECO:0000256" key="3">
    <source>
        <dbReference type="ARBA" id="ARBA00022603"/>
    </source>
</evidence>
<keyword evidence="5" id="KW-0949">S-adenosyl-L-methionine</keyword>
<gene>
    <name evidence="8" type="ORF">METZ01_LOCUS271059</name>
</gene>
<evidence type="ECO:0000256" key="1">
    <source>
        <dbReference type="ARBA" id="ARBA00010203"/>
    </source>
</evidence>
<reference evidence="8" key="1">
    <citation type="submission" date="2018-05" db="EMBL/GenBank/DDBJ databases">
        <authorList>
            <person name="Lanie J.A."/>
            <person name="Ng W.-L."/>
            <person name="Kazmierczak K.M."/>
            <person name="Andrzejewski T.M."/>
            <person name="Davidsen T.M."/>
            <person name="Wayne K.J."/>
            <person name="Tettelin H."/>
            <person name="Glass J.I."/>
            <person name="Rusch D."/>
            <person name="Podicherti R."/>
            <person name="Tsui H.-C.T."/>
            <person name="Winkler M.E."/>
        </authorList>
    </citation>
    <scope>NUCLEOTIDE SEQUENCE</scope>
</reference>
<evidence type="ECO:0000313" key="8">
    <source>
        <dbReference type="EMBL" id="SVC18205.1"/>
    </source>
</evidence>
<keyword evidence="6" id="KW-0680">Restriction system</keyword>
<dbReference type="EC" id="2.1.1.113" evidence="2"/>
<protein>
    <recommendedName>
        <fullName evidence="2">site-specific DNA-methyltransferase (cytosine-N(4)-specific)</fullName>
        <ecNumber evidence="2">2.1.1.113</ecNumber>
    </recommendedName>
</protein>
<proteinExistence type="inferred from homology"/>
<keyword evidence="3" id="KW-0489">Methyltransferase</keyword>
<sequence>MVIICGKETLGGSVASYGKATATSVFGSGRRENHDSTTFYSRFIAPFISTDETVNKATGLGDGCIHGDSRDMHHIPDSSVALVVTSPPYFVGKEYEIAVT</sequence>
<dbReference type="InterPro" id="IPR029063">
    <property type="entry name" value="SAM-dependent_MTases_sf"/>
</dbReference>
<comment type="catalytic activity">
    <reaction evidence="7">
        <text>a 2'-deoxycytidine in DNA + S-adenosyl-L-methionine = an N(4)-methyl-2'-deoxycytidine in DNA + S-adenosyl-L-homocysteine + H(+)</text>
        <dbReference type="Rhea" id="RHEA:16857"/>
        <dbReference type="Rhea" id="RHEA-COMP:11369"/>
        <dbReference type="Rhea" id="RHEA-COMP:13674"/>
        <dbReference type="ChEBI" id="CHEBI:15378"/>
        <dbReference type="ChEBI" id="CHEBI:57856"/>
        <dbReference type="ChEBI" id="CHEBI:59789"/>
        <dbReference type="ChEBI" id="CHEBI:85452"/>
        <dbReference type="ChEBI" id="CHEBI:137933"/>
        <dbReference type="EC" id="2.1.1.113"/>
    </reaction>
</comment>
<evidence type="ECO:0000256" key="6">
    <source>
        <dbReference type="ARBA" id="ARBA00022747"/>
    </source>
</evidence>
<dbReference type="GO" id="GO:0032259">
    <property type="term" value="P:methylation"/>
    <property type="evidence" value="ECO:0007669"/>
    <property type="project" value="UniProtKB-KW"/>
</dbReference>
<evidence type="ECO:0000256" key="4">
    <source>
        <dbReference type="ARBA" id="ARBA00022679"/>
    </source>
</evidence>
<keyword evidence="4" id="KW-0808">Transferase</keyword>
<feature type="non-terminal residue" evidence="8">
    <location>
        <position position="100"/>
    </location>
</feature>
<evidence type="ECO:0000256" key="2">
    <source>
        <dbReference type="ARBA" id="ARBA00012185"/>
    </source>
</evidence>
<evidence type="ECO:0000256" key="5">
    <source>
        <dbReference type="ARBA" id="ARBA00022691"/>
    </source>
</evidence>
<dbReference type="GO" id="GO:0015667">
    <property type="term" value="F:site-specific DNA-methyltransferase (cytosine-N4-specific) activity"/>
    <property type="evidence" value="ECO:0007669"/>
    <property type="project" value="UniProtKB-EC"/>
</dbReference>